<evidence type="ECO:0000313" key="9">
    <source>
        <dbReference type="EMBL" id="WUT42172.1"/>
    </source>
</evidence>
<dbReference type="PROSITE" id="PS00107">
    <property type="entry name" value="PROTEIN_KINASE_ATP"/>
    <property type="match status" value="1"/>
</dbReference>
<keyword evidence="4 7" id="KW-0547">Nucleotide-binding</keyword>
<feature type="domain" description="Protein kinase" evidence="8">
    <location>
        <begin position="17"/>
        <end position="259"/>
    </location>
</feature>
<dbReference type="RefSeq" id="WP_329260715.1">
    <property type="nucleotide sequence ID" value="NZ_CP109011.1"/>
</dbReference>
<dbReference type="PROSITE" id="PS50011">
    <property type="entry name" value="PROTEIN_KINASE_DOM"/>
    <property type="match status" value="1"/>
</dbReference>
<dbReference type="InterPro" id="IPR011009">
    <property type="entry name" value="Kinase-like_dom_sf"/>
</dbReference>
<keyword evidence="5 9" id="KW-0418">Kinase</keyword>
<dbReference type="EC" id="2.7.11.1" evidence="1"/>
<dbReference type="CDD" id="cd14014">
    <property type="entry name" value="STKc_PknB_like"/>
    <property type="match status" value="1"/>
</dbReference>
<organism evidence="9 10">
    <name type="scientific">Streptomyces pseudovenezuelae</name>
    <dbReference type="NCBI Taxonomy" id="67350"/>
    <lineage>
        <taxon>Bacteria</taxon>
        <taxon>Bacillati</taxon>
        <taxon>Actinomycetota</taxon>
        <taxon>Actinomycetes</taxon>
        <taxon>Kitasatosporales</taxon>
        <taxon>Streptomycetaceae</taxon>
        <taxon>Streptomyces</taxon>
        <taxon>Streptomyces aurantiacus group</taxon>
    </lineage>
</organism>
<dbReference type="Proteomes" id="UP001432168">
    <property type="component" value="Chromosome"/>
</dbReference>
<dbReference type="SUPFAM" id="SSF56112">
    <property type="entry name" value="Protein kinase-like (PK-like)"/>
    <property type="match status" value="1"/>
</dbReference>
<evidence type="ECO:0000256" key="4">
    <source>
        <dbReference type="ARBA" id="ARBA00022741"/>
    </source>
</evidence>
<keyword evidence="10" id="KW-1185">Reference proteome</keyword>
<reference evidence="9" key="1">
    <citation type="submission" date="2022-10" db="EMBL/GenBank/DDBJ databases">
        <title>The complete genomes of actinobacterial strains from the NBC collection.</title>
        <authorList>
            <person name="Joergensen T.S."/>
            <person name="Alvarez Arevalo M."/>
            <person name="Sterndorff E.B."/>
            <person name="Faurdal D."/>
            <person name="Vuksanovic O."/>
            <person name="Mourched A.-S."/>
            <person name="Charusanti P."/>
            <person name="Shaw S."/>
            <person name="Blin K."/>
            <person name="Weber T."/>
        </authorList>
    </citation>
    <scope>NUCLEOTIDE SEQUENCE</scope>
    <source>
        <strain evidence="9">NBC_00686</strain>
    </source>
</reference>
<dbReference type="InterPro" id="IPR000719">
    <property type="entry name" value="Prot_kinase_dom"/>
</dbReference>
<evidence type="ECO:0000256" key="5">
    <source>
        <dbReference type="ARBA" id="ARBA00022777"/>
    </source>
</evidence>
<evidence type="ECO:0000256" key="3">
    <source>
        <dbReference type="ARBA" id="ARBA00022679"/>
    </source>
</evidence>
<proteinExistence type="predicted"/>
<sequence>MTTEGGFADGDVLAARYRLEHVLGAGGMGVVWKAEDLKLDRQVAVKLIRPGRQGTARFLREARIMALLSGHPHIVTVHDLVEEPLLVVMELLRGTPLDIQVLGGRSDPSEAVAWGVQICDALTAAHAHGVVHRDLKPSNLILTGEDRRTVKVLDFGVAALLEWPGPRLTAEGAFVGTPVYAAPEQRRGAEPDGRADLYSLGCVLYELTMGLPPFGGKAHWDGRPDITAGFKEVVGRLLEENPEARPSDATEVRGLLTALPSPGRLLLARVFDLHAPGGDPAFGRAHQRVVSAEERTALLECLLDGQPFMLFDNEPDRVEPARGRVVPAHFRTDGTWVWSDQIAYYLRHYGYAPDPELRRYFETRPSPRPDVTPRSRGEAVRLVFAEPEGSLTGRPFP</sequence>
<dbReference type="SMART" id="SM00220">
    <property type="entry name" value="S_TKc"/>
    <property type="match status" value="1"/>
</dbReference>
<keyword evidence="3" id="KW-0808">Transferase</keyword>
<dbReference type="Gene3D" id="1.10.510.10">
    <property type="entry name" value="Transferase(Phosphotransferase) domain 1"/>
    <property type="match status" value="1"/>
</dbReference>
<dbReference type="GO" id="GO:0004674">
    <property type="term" value="F:protein serine/threonine kinase activity"/>
    <property type="evidence" value="ECO:0007669"/>
    <property type="project" value="UniProtKB-KW"/>
</dbReference>
<evidence type="ECO:0000256" key="6">
    <source>
        <dbReference type="ARBA" id="ARBA00022840"/>
    </source>
</evidence>
<dbReference type="Gene3D" id="3.30.200.20">
    <property type="entry name" value="Phosphorylase Kinase, domain 1"/>
    <property type="match status" value="1"/>
</dbReference>
<dbReference type="EMBL" id="CP109011">
    <property type="protein sequence ID" value="WUT42172.1"/>
    <property type="molecule type" value="Genomic_DNA"/>
</dbReference>
<dbReference type="InterPro" id="IPR008271">
    <property type="entry name" value="Ser/Thr_kinase_AS"/>
</dbReference>
<gene>
    <name evidence="9" type="ORF">OG929_07730</name>
</gene>
<keyword evidence="6 7" id="KW-0067">ATP-binding</keyword>
<evidence type="ECO:0000256" key="7">
    <source>
        <dbReference type="PROSITE-ProRule" id="PRU10141"/>
    </source>
</evidence>
<evidence type="ECO:0000313" key="10">
    <source>
        <dbReference type="Proteomes" id="UP001432168"/>
    </source>
</evidence>
<keyword evidence="2 9" id="KW-0723">Serine/threonine-protein kinase</keyword>
<dbReference type="InterPro" id="IPR017441">
    <property type="entry name" value="Protein_kinase_ATP_BS"/>
</dbReference>
<name>A0ABZ1WRU9_9ACTN</name>
<evidence type="ECO:0000256" key="1">
    <source>
        <dbReference type="ARBA" id="ARBA00012513"/>
    </source>
</evidence>
<feature type="binding site" evidence="7">
    <location>
        <position position="46"/>
    </location>
    <ligand>
        <name>ATP</name>
        <dbReference type="ChEBI" id="CHEBI:30616"/>
    </ligand>
</feature>
<dbReference type="PANTHER" id="PTHR43289:SF6">
    <property type="entry name" value="SERINE_THREONINE-PROTEIN KINASE NEKL-3"/>
    <property type="match status" value="1"/>
</dbReference>
<protein>
    <recommendedName>
        <fullName evidence="1">non-specific serine/threonine protein kinase</fullName>
        <ecNumber evidence="1">2.7.11.1</ecNumber>
    </recommendedName>
</protein>
<accession>A0ABZ1WRU9</accession>
<evidence type="ECO:0000259" key="8">
    <source>
        <dbReference type="PROSITE" id="PS50011"/>
    </source>
</evidence>
<dbReference type="PROSITE" id="PS00108">
    <property type="entry name" value="PROTEIN_KINASE_ST"/>
    <property type="match status" value="1"/>
</dbReference>
<evidence type="ECO:0000256" key="2">
    <source>
        <dbReference type="ARBA" id="ARBA00022527"/>
    </source>
</evidence>
<dbReference type="Pfam" id="PF00069">
    <property type="entry name" value="Pkinase"/>
    <property type="match status" value="1"/>
</dbReference>
<dbReference type="PANTHER" id="PTHR43289">
    <property type="entry name" value="MITOGEN-ACTIVATED PROTEIN KINASE KINASE KINASE 20-RELATED"/>
    <property type="match status" value="1"/>
</dbReference>